<feature type="region of interest" description="Disordered" evidence="1">
    <location>
        <begin position="1173"/>
        <end position="1192"/>
    </location>
</feature>
<feature type="region of interest" description="Disordered" evidence="1">
    <location>
        <begin position="963"/>
        <end position="1015"/>
    </location>
</feature>
<dbReference type="GO" id="GO:0004672">
    <property type="term" value="F:protein kinase activity"/>
    <property type="evidence" value="ECO:0007669"/>
    <property type="project" value="InterPro"/>
</dbReference>
<comment type="caution">
    <text evidence="3">The sequence shown here is derived from an EMBL/GenBank/DDBJ whole genome shotgun (WGS) entry which is preliminary data.</text>
</comment>
<accession>A0A7K6AIE6</accession>
<feature type="compositionally biased region" description="Acidic residues" evidence="1">
    <location>
        <begin position="964"/>
        <end position="982"/>
    </location>
</feature>
<feature type="region of interest" description="Disordered" evidence="1">
    <location>
        <begin position="690"/>
        <end position="723"/>
    </location>
</feature>
<dbReference type="Pfam" id="PF07714">
    <property type="entry name" value="PK_Tyr_Ser-Thr"/>
    <property type="match status" value="1"/>
</dbReference>
<feature type="region of interest" description="Disordered" evidence="1">
    <location>
        <begin position="923"/>
        <end position="951"/>
    </location>
</feature>
<dbReference type="Gene3D" id="1.10.510.10">
    <property type="entry name" value="Transferase(Phosphotransferase) domain 1"/>
    <property type="match status" value="1"/>
</dbReference>
<feature type="compositionally biased region" description="Acidic residues" evidence="1">
    <location>
        <begin position="1096"/>
        <end position="1111"/>
    </location>
</feature>
<feature type="compositionally biased region" description="Polar residues" evidence="1">
    <location>
        <begin position="923"/>
        <end position="936"/>
    </location>
</feature>
<feature type="compositionally biased region" description="Polar residues" evidence="1">
    <location>
        <begin position="1146"/>
        <end position="1158"/>
    </location>
</feature>
<feature type="non-terminal residue" evidence="3">
    <location>
        <position position="1192"/>
    </location>
</feature>
<dbReference type="InterPro" id="IPR001245">
    <property type="entry name" value="Ser-Thr/Tyr_kinase_cat_dom"/>
</dbReference>
<proteinExistence type="predicted"/>
<feature type="non-terminal residue" evidence="3">
    <location>
        <position position="1"/>
    </location>
</feature>
<feature type="compositionally biased region" description="Basic and acidic residues" evidence="1">
    <location>
        <begin position="937"/>
        <end position="951"/>
    </location>
</feature>
<keyword evidence="3" id="KW-0418">Kinase</keyword>
<dbReference type="PANTHER" id="PTHR24417:SF8">
    <property type="entry name" value="SERINE_THREONINE-PROTEIN KINASE LMTK2"/>
    <property type="match status" value="1"/>
</dbReference>
<feature type="region of interest" description="Disordered" evidence="1">
    <location>
        <begin position="1130"/>
        <end position="1158"/>
    </location>
</feature>
<dbReference type="AlphaFoldDB" id="A0A7K6AIE6"/>
<reference evidence="3 4" key="1">
    <citation type="submission" date="2019-09" db="EMBL/GenBank/DDBJ databases">
        <title>Bird 10,000 Genomes (B10K) Project - Family phase.</title>
        <authorList>
            <person name="Zhang G."/>
        </authorList>
    </citation>
    <scope>NUCLEOTIDE SEQUENCE [LARGE SCALE GENOMIC DNA]</scope>
    <source>
        <strain evidence="3">B10K-DU-012-37</strain>
    </source>
</reference>
<dbReference type="SUPFAM" id="SSF56112">
    <property type="entry name" value="Protein kinase-like (PK-like)"/>
    <property type="match status" value="1"/>
</dbReference>
<keyword evidence="4" id="KW-1185">Reference proteome</keyword>
<evidence type="ECO:0000313" key="3">
    <source>
        <dbReference type="EMBL" id="NWU89812.1"/>
    </source>
</evidence>
<evidence type="ECO:0000256" key="1">
    <source>
        <dbReference type="SAM" id="MobiDB-lite"/>
    </source>
</evidence>
<dbReference type="InterPro" id="IPR011009">
    <property type="entry name" value="Kinase-like_dom_sf"/>
</dbReference>
<organism evidence="3 4">
    <name type="scientific">Upupa epops</name>
    <name type="common">Eurasian hoopoe</name>
    <dbReference type="NCBI Taxonomy" id="57439"/>
    <lineage>
        <taxon>Eukaryota</taxon>
        <taxon>Metazoa</taxon>
        <taxon>Chordata</taxon>
        <taxon>Craniata</taxon>
        <taxon>Vertebrata</taxon>
        <taxon>Euteleostomi</taxon>
        <taxon>Archelosauria</taxon>
        <taxon>Archosauria</taxon>
        <taxon>Dinosauria</taxon>
        <taxon>Saurischia</taxon>
        <taxon>Theropoda</taxon>
        <taxon>Coelurosauria</taxon>
        <taxon>Aves</taxon>
        <taxon>Neognathae</taxon>
        <taxon>Neoaves</taxon>
        <taxon>Telluraves</taxon>
        <taxon>Coraciimorphae</taxon>
        <taxon>Bucerotiformes</taxon>
        <taxon>Upupidae</taxon>
        <taxon>Upupa</taxon>
    </lineage>
</organism>
<keyword evidence="3" id="KW-0808">Transferase</keyword>
<dbReference type="OrthoDB" id="5973359at2759"/>
<dbReference type="GO" id="GO:0005524">
    <property type="term" value="F:ATP binding"/>
    <property type="evidence" value="ECO:0007669"/>
    <property type="project" value="InterPro"/>
</dbReference>
<name>A0A7K6AIE6_UPUEP</name>
<dbReference type="Proteomes" id="UP000544127">
    <property type="component" value="Unassembled WGS sequence"/>
</dbReference>
<sequence>KDDYIETDENKLVPLRWTAPELVTSFQDRLLSAEQNKYSNIWSLGVTLWELFENAAQPYSDFSDREVLTHVIKEKQVKLFKPRLEQPYSDRWYEVLQFCWLPPEKRPTAEEVHRLLTYLRMQSQRDSEIDFEQQWNALKPNTSNRETNNSAFPILDHFTGDRLGHEMEEVLTVTETSQGLSFECIWEAAKHDHFDECGHVNPGEAMAYSSVFFPVEVFERSLSEQGSGAQDGSGQETSLVPGVLPVFDAHKLSVGNDYYIQLEEKGSGCSMNFDNQSIVLTTEVDHQEAVPEKSSHFTILRDLDVEESSTDGDFFHYNTDPKEDFLPATSSPDSPFQNMFNDVDRSEGLTNRTILGFAEKNDVPNPAVLKSETDARTAVVLSEKERCSHASENDTVSVCENISNQSDMVTSEELSDNFLFLQERNLLTGLFSSKTSSDFEQKPGVLKSLIENSNRNPVEPVLSENAQVLSLIHESLKTVKDENFNPVTMSKDLSSQTAVEMQASSIPSAAQKSCDKFSSLPYLKDEGEHLNVEVNEVVSCNADALCQEELTNNAKNNNVGNNPCYSVAVETDGCGAQVKPGMLFKVDQVAFNREKCSHQEDIKRNLQDESPILKKGEYLLEENEESSNNFENYKDIPEEVTLISVANSDCTSQDSLLEDSPSPVQTVEQVLETPDSLDSLDVNEVLESLQAQSPQKLLPPDKPADSGYETENLESPEWTSHVTVEDSSSVDTSLCAVGESSISVLPPNPVIIVSEAAVSLDAVNSNFEITSKGFLSGNQNSYRDSAYFSDNDSEPDKKTEETVNLSRETMCIVSSNKGENNTEEDYSFEERQQKCHARNYQDTSNQNANLELNHNLEIQDMDVRMQECPDEWAEATLHSHETSMKSNLRDEIKLSETSCKTVSCVGTNTSELLSHRDLKSVHNTHSPLDLSNSGKSCHTEGQKLKEPDIEGKYLGKLDVSGMIDLEDGDDADEEDENSDSEDDMRTFHMHSLSSDSEDESVHQVPEILTDSDDGKHLRSLLKLPKPLNERQQEPWQSEKKAVTFFDDVTVYLFDQETPTKELGNRAADLNGEGSHSAAVPSSDFSYLNRFANSESSTDEEGGGFEWDDDFSSPEPSFISQAANTLISSKPSLQSSKYFSPPPPSRTLDQNWSHSSPYSRFSISPANMASFSLTHLTDSDIEQGGSSEDGEKD</sequence>
<dbReference type="PROSITE" id="PS50011">
    <property type="entry name" value="PROTEIN_KINASE_DOM"/>
    <property type="match status" value="1"/>
</dbReference>
<protein>
    <submittedName>
        <fullName evidence="3">LMTK2 kinase</fullName>
    </submittedName>
</protein>
<feature type="region of interest" description="Disordered" evidence="1">
    <location>
        <begin position="1090"/>
        <end position="1116"/>
    </location>
</feature>
<feature type="domain" description="Protein kinase" evidence="2">
    <location>
        <begin position="1"/>
        <end position="116"/>
    </location>
</feature>
<evidence type="ECO:0000259" key="2">
    <source>
        <dbReference type="PROSITE" id="PS50011"/>
    </source>
</evidence>
<dbReference type="PANTHER" id="PTHR24417">
    <property type="entry name" value="SERINE/THREONINE-PROTEIN KINASE LMTK1"/>
    <property type="match status" value="1"/>
</dbReference>
<evidence type="ECO:0000313" key="4">
    <source>
        <dbReference type="Proteomes" id="UP000544127"/>
    </source>
</evidence>
<gene>
    <name evidence="3" type="primary">Lmtk2</name>
    <name evidence="3" type="ORF">UPUEPO_R07937</name>
</gene>
<dbReference type="EMBL" id="VZRI01001621">
    <property type="protein sequence ID" value="NWU89812.1"/>
    <property type="molecule type" value="Genomic_DNA"/>
</dbReference>
<dbReference type="InterPro" id="IPR000719">
    <property type="entry name" value="Prot_kinase_dom"/>
</dbReference>